<evidence type="ECO:0000313" key="1">
    <source>
        <dbReference type="EMBL" id="KAJ7959704.1"/>
    </source>
</evidence>
<dbReference type="Proteomes" id="UP001163823">
    <property type="component" value="Chromosome 8"/>
</dbReference>
<evidence type="ECO:0000313" key="2">
    <source>
        <dbReference type="Proteomes" id="UP001163823"/>
    </source>
</evidence>
<keyword evidence="2" id="KW-1185">Reference proteome</keyword>
<proteinExistence type="predicted"/>
<accession>A0AAD7LK97</accession>
<dbReference type="KEGG" id="qsa:O6P43_020245"/>
<dbReference type="AlphaFoldDB" id="A0AAD7LK97"/>
<sequence>MERSYYDYNPVEIESMIRKKKKVAIKRDYQVGLALEIYGAEDIDNLTIHPSVTNRIYRTLFWVEPGEEFCTSEVEGVMNFCWNQKKMIFLGEDKPRDDLFLNLELFRFYSQVDPGTSNGTVNVGRARIALPKEFGCQKKRRVGLWRELEGGELKAEGFISISMELKKLRIKDPPTYY</sequence>
<gene>
    <name evidence="1" type="ORF">O6P43_020245</name>
</gene>
<protein>
    <submittedName>
        <fullName evidence="1">C2 domain-containing protein</fullName>
    </submittedName>
</protein>
<name>A0AAD7LK97_QUISA</name>
<dbReference type="PANTHER" id="PTHR38365">
    <property type="entry name" value="C2 DOMAIN-CONTAINING PROTEIN-RELATED"/>
    <property type="match status" value="1"/>
</dbReference>
<dbReference type="PANTHER" id="PTHR38365:SF1">
    <property type="entry name" value="C2 DOMAIN-CONTAINING PROTEIN"/>
    <property type="match status" value="1"/>
</dbReference>
<comment type="caution">
    <text evidence="1">The sequence shown here is derived from an EMBL/GenBank/DDBJ whole genome shotgun (WGS) entry which is preliminary data.</text>
</comment>
<dbReference type="EMBL" id="JARAOO010000008">
    <property type="protein sequence ID" value="KAJ7959704.1"/>
    <property type="molecule type" value="Genomic_DNA"/>
</dbReference>
<reference evidence="1" key="1">
    <citation type="journal article" date="2023" name="Science">
        <title>Elucidation of the pathway for biosynthesis of saponin adjuvants from the soapbark tree.</title>
        <authorList>
            <person name="Reed J."/>
            <person name="Orme A."/>
            <person name="El-Demerdash A."/>
            <person name="Owen C."/>
            <person name="Martin L.B.B."/>
            <person name="Misra R.C."/>
            <person name="Kikuchi S."/>
            <person name="Rejzek M."/>
            <person name="Martin A.C."/>
            <person name="Harkess A."/>
            <person name="Leebens-Mack J."/>
            <person name="Louveau T."/>
            <person name="Stephenson M.J."/>
            <person name="Osbourn A."/>
        </authorList>
    </citation>
    <scope>NUCLEOTIDE SEQUENCE</scope>
    <source>
        <strain evidence="1">S10</strain>
    </source>
</reference>
<organism evidence="1 2">
    <name type="scientific">Quillaja saponaria</name>
    <name type="common">Soap bark tree</name>
    <dbReference type="NCBI Taxonomy" id="32244"/>
    <lineage>
        <taxon>Eukaryota</taxon>
        <taxon>Viridiplantae</taxon>
        <taxon>Streptophyta</taxon>
        <taxon>Embryophyta</taxon>
        <taxon>Tracheophyta</taxon>
        <taxon>Spermatophyta</taxon>
        <taxon>Magnoliopsida</taxon>
        <taxon>eudicotyledons</taxon>
        <taxon>Gunneridae</taxon>
        <taxon>Pentapetalae</taxon>
        <taxon>rosids</taxon>
        <taxon>fabids</taxon>
        <taxon>Fabales</taxon>
        <taxon>Quillajaceae</taxon>
        <taxon>Quillaja</taxon>
    </lineage>
</organism>